<accession>A0A9N9BEI4</accession>
<gene>
    <name evidence="2" type="ORF">RFULGI_LOCUS5226</name>
</gene>
<comment type="caution">
    <text evidence="2">The sequence shown here is derived from an EMBL/GenBank/DDBJ whole genome shotgun (WGS) entry which is preliminary data.</text>
</comment>
<keyword evidence="3" id="KW-1185">Reference proteome</keyword>
<feature type="region of interest" description="Disordered" evidence="1">
    <location>
        <begin position="20"/>
        <end position="41"/>
    </location>
</feature>
<dbReference type="EMBL" id="CAJVPZ010005743">
    <property type="protein sequence ID" value="CAG8565130.1"/>
    <property type="molecule type" value="Genomic_DNA"/>
</dbReference>
<evidence type="ECO:0000313" key="2">
    <source>
        <dbReference type="EMBL" id="CAG8565130.1"/>
    </source>
</evidence>
<reference evidence="2" key="1">
    <citation type="submission" date="2021-06" db="EMBL/GenBank/DDBJ databases">
        <authorList>
            <person name="Kallberg Y."/>
            <person name="Tangrot J."/>
            <person name="Rosling A."/>
        </authorList>
    </citation>
    <scope>NUCLEOTIDE SEQUENCE</scope>
    <source>
        <strain evidence="2">IN212</strain>
    </source>
</reference>
<sequence length="108" mass="12484">MNVLEYINYTDEEDIEKVLDDQEISEVTENEGSDDDKDNSTEMRIITHQKALNALDLLDQYFLQQDLNEVARLEHDVALLNLCKQQGSFRMIFINKLSSILFGIQTVS</sequence>
<protein>
    <submittedName>
        <fullName evidence="2">2821_t:CDS:1</fullName>
    </submittedName>
</protein>
<evidence type="ECO:0000313" key="3">
    <source>
        <dbReference type="Proteomes" id="UP000789396"/>
    </source>
</evidence>
<feature type="compositionally biased region" description="Acidic residues" evidence="1">
    <location>
        <begin position="20"/>
        <end position="37"/>
    </location>
</feature>
<organism evidence="2 3">
    <name type="scientific">Racocetra fulgida</name>
    <dbReference type="NCBI Taxonomy" id="60492"/>
    <lineage>
        <taxon>Eukaryota</taxon>
        <taxon>Fungi</taxon>
        <taxon>Fungi incertae sedis</taxon>
        <taxon>Mucoromycota</taxon>
        <taxon>Glomeromycotina</taxon>
        <taxon>Glomeromycetes</taxon>
        <taxon>Diversisporales</taxon>
        <taxon>Gigasporaceae</taxon>
        <taxon>Racocetra</taxon>
    </lineage>
</organism>
<dbReference type="AlphaFoldDB" id="A0A9N9BEI4"/>
<proteinExistence type="predicted"/>
<dbReference type="Proteomes" id="UP000789396">
    <property type="component" value="Unassembled WGS sequence"/>
</dbReference>
<evidence type="ECO:0000256" key="1">
    <source>
        <dbReference type="SAM" id="MobiDB-lite"/>
    </source>
</evidence>
<name>A0A9N9BEI4_9GLOM</name>